<dbReference type="Gene3D" id="3.30.160.390">
    <property type="entry name" value="Integrase, DNA-binding domain"/>
    <property type="match status" value="1"/>
</dbReference>
<dbReference type="InterPro" id="IPR013762">
    <property type="entry name" value="Integrase-like_cat_sf"/>
</dbReference>
<keyword evidence="2" id="KW-0229">DNA integration</keyword>
<dbReference type="Pfam" id="PF00589">
    <property type="entry name" value="Phage_integrase"/>
    <property type="match status" value="1"/>
</dbReference>
<dbReference type="InterPro" id="IPR050808">
    <property type="entry name" value="Phage_Integrase"/>
</dbReference>
<organism evidence="6 7">
    <name type="scientific">Undibacterium parvum</name>
    <dbReference type="NCBI Taxonomy" id="401471"/>
    <lineage>
        <taxon>Bacteria</taxon>
        <taxon>Pseudomonadati</taxon>
        <taxon>Pseudomonadota</taxon>
        <taxon>Betaproteobacteria</taxon>
        <taxon>Burkholderiales</taxon>
        <taxon>Oxalobacteraceae</taxon>
        <taxon>Undibacterium</taxon>
    </lineage>
</organism>
<dbReference type="PANTHER" id="PTHR30629:SF2">
    <property type="entry name" value="PROPHAGE INTEGRASE INTS-RELATED"/>
    <property type="match status" value="1"/>
</dbReference>
<dbReference type="InterPro" id="IPR011010">
    <property type="entry name" value="DNA_brk_join_enz"/>
</dbReference>
<dbReference type="PROSITE" id="PS51898">
    <property type="entry name" value="TYR_RECOMBINASE"/>
    <property type="match status" value="1"/>
</dbReference>
<dbReference type="EMBL" id="CP034464">
    <property type="protein sequence ID" value="AZP11222.1"/>
    <property type="molecule type" value="Genomic_DNA"/>
</dbReference>
<evidence type="ECO:0000256" key="1">
    <source>
        <dbReference type="ARBA" id="ARBA00008857"/>
    </source>
</evidence>
<dbReference type="InterPro" id="IPR038488">
    <property type="entry name" value="Integrase_DNA-bd_sf"/>
</dbReference>
<evidence type="ECO:0000313" key="7">
    <source>
        <dbReference type="Proteomes" id="UP000275663"/>
    </source>
</evidence>
<dbReference type="CDD" id="cd00801">
    <property type="entry name" value="INT_P4_C"/>
    <property type="match status" value="1"/>
</dbReference>
<evidence type="ECO:0000313" key="6">
    <source>
        <dbReference type="EMBL" id="AZP11222.1"/>
    </source>
</evidence>
<comment type="similarity">
    <text evidence="1">Belongs to the 'phage' integrase family.</text>
</comment>
<evidence type="ECO:0000256" key="4">
    <source>
        <dbReference type="ARBA" id="ARBA00023172"/>
    </source>
</evidence>
<dbReference type="OrthoDB" id="9775880at2"/>
<sequence>MSARTKEILESLQLKHWMRAVENDEVPTAKDPKTNTVIQLPLPLARTDGDGLTFTLSKSGTATWILRYRHGGRARELTIGNYPDIGLSEARKRAREQRAEIDRGGDPASDKRKVKALILQDWSVRELIDDYRKKILVGLGSSTQRSYGRSLIRVESKIGSYLVSKITPVDIVAMIEDVGATWTESSMLLSSTKMLFRHAAGKKIIPTNPCIGIELNAVLGKRPVIRKRLMLSELELRILFAADMRRENALAVRLLLATAVRSDELRNAKWDQFDFENQVWSVPTSKTGPGIQIPLTLPVIGWLQELKLLGFDSVFILPSRAQSRKVKFGGDAPINPNTIGAAIEFWYTEHNPAVRRFTPHDLRSTAKSHMRRLGVPRDITEMCLNHKLAGVEGIYDVHTYFEERRDALTLWVEYLTQIENSLVLS</sequence>
<dbReference type="InterPro" id="IPR002104">
    <property type="entry name" value="Integrase_catalytic"/>
</dbReference>
<dbReference type="AlphaFoldDB" id="A0A3Q9BNZ1"/>
<dbReference type="PANTHER" id="PTHR30629">
    <property type="entry name" value="PROPHAGE INTEGRASE"/>
    <property type="match status" value="1"/>
</dbReference>
<dbReference type="KEGG" id="upv:EJN92_03905"/>
<name>A0A3Q9BNZ1_9BURK</name>
<dbReference type="InterPro" id="IPR025166">
    <property type="entry name" value="Integrase_DNA_bind_dom"/>
</dbReference>
<keyword evidence="7" id="KW-1185">Reference proteome</keyword>
<accession>A0A3Q9BNZ1</accession>
<dbReference type="GO" id="GO:0003677">
    <property type="term" value="F:DNA binding"/>
    <property type="evidence" value="ECO:0007669"/>
    <property type="project" value="UniProtKB-KW"/>
</dbReference>
<dbReference type="Proteomes" id="UP000275663">
    <property type="component" value="Chromosome"/>
</dbReference>
<evidence type="ECO:0000256" key="2">
    <source>
        <dbReference type="ARBA" id="ARBA00022908"/>
    </source>
</evidence>
<protein>
    <submittedName>
        <fullName evidence="6">Site-specific integrase</fullName>
    </submittedName>
</protein>
<proteinExistence type="inferred from homology"/>
<keyword evidence="4" id="KW-0233">DNA recombination</keyword>
<dbReference type="InterPro" id="IPR010998">
    <property type="entry name" value="Integrase_recombinase_N"/>
</dbReference>
<dbReference type="GO" id="GO:0006310">
    <property type="term" value="P:DNA recombination"/>
    <property type="evidence" value="ECO:0007669"/>
    <property type="project" value="UniProtKB-KW"/>
</dbReference>
<reference evidence="6 7" key="1">
    <citation type="journal article" date="2011" name="Int. J. Syst. Evol. Microbiol.">
        <title>Description of Undibacterium oligocarboniphilum sp. nov., isolated from purified water, and Undibacterium pigrum strain CCUG 49012 as the type strain of Undibacterium parvum sp. nov., and emended descriptions of the genus Undibacterium and the species Undibacterium pigrum.</title>
        <authorList>
            <person name="Eder W."/>
            <person name="Wanner G."/>
            <person name="Ludwig W."/>
            <person name="Busse H.J."/>
            <person name="Ziemke-Kageler F."/>
            <person name="Lang E."/>
        </authorList>
    </citation>
    <scope>NUCLEOTIDE SEQUENCE [LARGE SCALE GENOMIC DNA]</scope>
    <source>
        <strain evidence="6 7">DSM 23061</strain>
    </source>
</reference>
<feature type="domain" description="Tyr recombinase" evidence="5">
    <location>
        <begin position="226"/>
        <end position="409"/>
    </location>
</feature>
<dbReference type="GO" id="GO:0015074">
    <property type="term" value="P:DNA integration"/>
    <property type="evidence" value="ECO:0007669"/>
    <property type="project" value="UniProtKB-KW"/>
</dbReference>
<evidence type="ECO:0000259" key="5">
    <source>
        <dbReference type="PROSITE" id="PS51898"/>
    </source>
</evidence>
<dbReference type="Pfam" id="PF13356">
    <property type="entry name" value="Arm-DNA-bind_3"/>
    <property type="match status" value="1"/>
</dbReference>
<dbReference type="Gene3D" id="1.10.443.10">
    <property type="entry name" value="Intergrase catalytic core"/>
    <property type="match status" value="1"/>
</dbReference>
<dbReference type="RefSeq" id="WP_126126611.1">
    <property type="nucleotide sequence ID" value="NZ_CP034464.1"/>
</dbReference>
<evidence type="ECO:0000256" key="3">
    <source>
        <dbReference type="ARBA" id="ARBA00023125"/>
    </source>
</evidence>
<keyword evidence="3" id="KW-0238">DNA-binding</keyword>
<dbReference type="Gene3D" id="1.10.150.130">
    <property type="match status" value="1"/>
</dbReference>
<dbReference type="SUPFAM" id="SSF56349">
    <property type="entry name" value="DNA breaking-rejoining enzymes"/>
    <property type="match status" value="1"/>
</dbReference>
<gene>
    <name evidence="6" type="ORF">EJN92_03905</name>
</gene>